<keyword evidence="2" id="KW-1185">Reference proteome</keyword>
<name>A0ABW1WN35_9HYPH</name>
<protein>
    <submittedName>
        <fullName evidence="1">Uncharacterized protein</fullName>
    </submittedName>
</protein>
<gene>
    <name evidence="1" type="ORF">ACFQDP_11760</name>
</gene>
<dbReference type="RefSeq" id="WP_378740130.1">
    <property type="nucleotide sequence ID" value="NZ_JBHSTT010000040.1"/>
</dbReference>
<reference evidence="2" key="1">
    <citation type="journal article" date="2019" name="Int. J. Syst. Evol. Microbiol.">
        <title>The Global Catalogue of Microorganisms (GCM) 10K type strain sequencing project: providing services to taxonomists for standard genome sequencing and annotation.</title>
        <authorList>
            <consortium name="The Broad Institute Genomics Platform"/>
            <consortium name="The Broad Institute Genome Sequencing Center for Infectious Disease"/>
            <person name="Wu L."/>
            <person name="Ma J."/>
        </authorList>
    </citation>
    <scope>NUCLEOTIDE SEQUENCE [LARGE SCALE GENOMIC DNA]</scope>
    <source>
        <strain evidence="2">CCUG 36916</strain>
    </source>
</reference>
<evidence type="ECO:0000313" key="2">
    <source>
        <dbReference type="Proteomes" id="UP001596237"/>
    </source>
</evidence>
<comment type="caution">
    <text evidence="1">The sequence shown here is derived from an EMBL/GenBank/DDBJ whole genome shotgun (WGS) entry which is preliminary data.</text>
</comment>
<proteinExistence type="predicted"/>
<dbReference type="EMBL" id="JBHSTT010000040">
    <property type="protein sequence ID" value="MFC6390001.1"/>
    <property type="molecule type" value="Genomic_DNA"/>
</dbReference>
<organism evidence="1 2">
    <name type="scientific">Methylorubrum zatmanii</name>
    <dbReference type="NCBI Taxonomy" id="29429"/>
    <lineage>
        <taxon>Bacteria</taxon>
        <taxon>Pseudomonadati</taxon>
        <taxon>Pseudomonadota</taxon>
        <taxon>Alphaproteobacteria</taxon>
        <taxon>Hyphomicrobiales</taxon>
        <taxon>Methylobacteriaceae</taxon>
        <taxon>Methylorubrum</taxon>
    </lineage>
</organism>
<dbReference type="Proteomes" id="UP001596237">
    <property type="component" value="Unassembled WGS sequence"/>
</dbReference>
<sequence length="148" mass="15605">MSDVDRSIHRIPTPEAVARLMASHGAEAVASRYWFMNDRERSDAIRVGRIRMGWGAVAPGRKRAATSEQEAAAIAAAYALGEMKGAEVAAGLGRNAIRAAITARGITDPPVISAEMRGRATQDAKDASRGDAAAAARIEARRAHAEAV</sequence>
<evidence type="ECO:0000313" key="1">
    <source>
        <dbReference type="EMBL" id="MFC6390001.1"/>
    </source>
</evidence>
<accession>A0ABW1WN35</accession>